<dbReference type="AlphaFoldDB" id="A0A101LW30"/>
<accession>A0A101LW30</accession>
<protein>
    <submittedName>
        <fullName evidence="1">Uncharacterized protein</fullName>
    </submittedName>
</protein>
<gene>
    <name evidence="1" type="ORF">ABT39_MTgene1503</name>
</gene>
<proteinExistence type="predicted"/>
<name>A0A101LW30_PICGL</name>
<evidence type="ECO:0000313" key="1">
    <source>
        <dbReference type="EMBL" id="KUM46404.1"/>
    </source>
</evidence>
<keyword evidence="1" id="KW-0496">Mitochondrion</keyword>
<comment type="caution">
    <text evidence="1">The sequence shown here is derived from an EMBL/GenBank/DDBJ whole genome shotgun (WGS) entry which is preliminary data.</text>
</comment>
<geneLocation type="mitochondrion" evidence="1"/>
<organism evidence="1">
    <name type="scientific">Picea glauca</name>
    <name type="common">White spruce</name>
    <name type="synonym">Pinus glauca</name>
    <dbReference type="NCBI Taxonomy" id="3330"/>
    <lineage>
        <taxon>Eukaryota</taxon>
        <taxon>Viridiplantae</taxon>
        <taxon>Streptophyta</taxon>
        <taxon>Embryophyta</taxon>
        <taxon>Tracheophyta</taxon>
        <taxon>Spermatophyta</taxon>
        <taxon>Pinopsida</taxon>
        <taxon>Pinidae</taxon>
        <taxon>Conifers I</taxon>
        <taxon>Pinales</taxon>
        <taxon>Pinaceae</taxon>
        <taxon>Picea</taxon>
    </lineage>
</organism>
<dbReference type="EMBL" id="LKAM01000011">
    <property type="protein sequence ID" value="KUM46404.1"/>
    <property type="molecule type" value="Genomic_DNA"/>
</dbReference>
<reference evidence="1" key="1">
    <citation type="journal article" date="2015" name="Genome Biol. Evol.">
        <title>Organellar Genomes of White Spruce (Picea glauca): Assembly and Annotation.</title>
        <authorList>
            <person name="Jackman S.D."/>
            <person name="Warren R.L."/>
            <person name="Gibb E.A."/>
            <person name="Vandervalk B.P."/>
            <person name="Mohamadi H."/>
            <person name="Chu J."/>
            <person name="Raymond A."/>
            <person name="Pleasance S."/>
            <person name="Coope R."/>
            <person name="Wildung M.R."/>
            <person name="Ritland C.E."/>
            <person name="Bousquet J."/>
            <person name="Jones S.J."/>
            <person name="Bohlmann J."/>
            <person name="Birol I."/>
        </authorList>
    </citation>
    <scope>NUCLEOTIDE SEQUENCE [LARGE SCALE GENOMIC DNA]</scope>
    <source>
        <tissue evidence="1">Flushing bud</tissue>
    </source>
</reference>
<sequence length="85" mass="9244">MLDIRYHMSDSGSLRVRGLFPSQLINSVTPQTLMANATNATANAENPSIKARGKATQAPRLYTPATPANQAIYSIYLTRLSTHPV</sequence>